<evidence type="ECO:0000256" key="6">
    <source>
        <dbReference type="ARBA" id="ARBA00019930"/>
    </source>
</evidence>
<dbReference type="InterPro" id="IPR002734">
    <property type="entry name" value="RibDG_C"/>
</dbReference>
<dbReference type="Proteomes" id="UP000676325">
    <property type="component" value="Unassembled WGS sequence"/>
</dbReference>
<evidence type="ECO:0000256" key="7">
    <source>
        <dbReference type="ARBA" id="ARBA00022857"/>
    </source>
</evidence>
<dbReference type="Pfam" id="PF00383">
    <property type="entry name" value="dCMP_cyt_deam_1"/>
    <property type="match status" value="1"/>
</dbReference>
<dbReference type="PROSITE" id="PS51747">
    <property type="entry name" value="CYT_DCMP_DEAMINASES_2"/>
    <property type="match status" value="1"/>
</dbReference>
<dbReference type="GO" id="GO:0008835">
    <property type="term" value="F:diaminohydroxyphosphoribosylaminopyrimidine deaminase activity"/>
    <property type="evidence" value="ECO:0007669"/>
    <property type="project" value="UniProtKB-EC"/>
</dbReference>
<dbReference type="RefSeq" id="WP_212518565.1">
    <property type="nucleotide sequence ID" value="NZ_JAGSOH010000034.1"/>
</dbReference>
<dbReference type="Pfam" id="PF01872">
    <property type="entry name" value="RibD_C"/>
    <property type="match status" value="1"/>
</dbReference>
<proteinExistence type="inferred from homology"/>
<dbReference type="InterPro" id="IPR050765">
    <property type="entry name" value="Riboflavin_Biosynth_HTPR"/>
</dbReference>
<keyword evidence="7" id="KW-0521">NADP</keyword>
<evidence type="ECO:0000256" key="5">
    <source>
        <dbReference type="ARBA" id="ARBA00012766"/>
    </source>
</evidence>
<name>A0A941EBK0_9ACTN</name>
<comment type="caution">
    <text evidence="12">The sequence shown here is derived from an EMBL/GenBank/DDBJ whole genome shotgun (WGS) entry which is preliminary data.</text>
</comment>
<dbReference type="Gene3D" id="3.40.140.10">
    <property type="entry name" value="Cytidine Deaminase, domain 2"/>
    <property type="match status" value="1"/>
</dbReference>
<comment type="similarity">
    <text evidence="3">In the N-terminal section; belongs to the cytidine and deoxycytidylate deaminase family.</text>
</comment>
<dbReference type="GO" id="GO:0008703">
    <property type="term" value="F:5-amino-6-(5-phosphoribosylamino)uracil reductase activity"/>
    <property type="evidence" value="ECO:0007669"/>
    <property type="project" value="UniProtKB-EC"/>
</dbReference>
<dbReference type="InterPro" id="IPR024072">
    <property type="entry name" value="DHFR-like_dom_sf"/>
</dbReference>
<evidence type="ECO:0000313" key="12">
    <source>
        <dbReference type="EMBL" id="MBR7827422.1"/>
    </source>
</evidence>
<evidence type="ECO:0000256" key="2">
    <source>
        <dbReference type="ARBA" id="ARBA00004882"/>
    </source>
</evidence>
<dbReference type="InterPro" id="IPR002125">
    <property type="entry name" value="CMP_dCMP_dom"/>
</dbReference>
<evidence type="ECO:0000256" key="9">
    <source>
        <dbReference type="ARBA" id="ARBA00049861"/>
    </source>
</evidence>
<dbReference type="AlphaFoldDB" id="A0A941EBK0"/>
<comment type="catalytic activity">
    <reaction evidence="9">
        <text>5-amino-6-(5-phospho-D-ribitylamino)uracil + NADP(+) = 5-amino-6-(5-phospho-D-ribosylamino)uracil + NADPH + H(+)</text>
        <dbReference type="Rhea" id="RHEA:17845"/>
        <dbReference type="ChEBI" id="CHEBI:15378"/>
        <dbReference type="ChEBI" id="CHEBI:57783"/>
        <dbReference type="ChEBI" id="CHEBI:58349"/>
        <dbReference type="ChEBI" id="CHEBI:58421"/>
        <dbReference type="ChEBI" id="CHEBI:58453"/>
        <dbReference type="EC" id="1.1.1.193"/>
    </reaction>
</comment>
<comment type="similarity">
    <text evidence="4">In the C-terminal section; belongs to the HTP reductase family.</text>
</comment>
<evidence type="ECO:0000256" key="3">
    <source>
        <dbReference type="ARBA" id="ARBA00005259"/>
    </source>
</evidence>
<evidence type="ECO:0000313" key="13">
    <source>
        <dbReference type="Proteomes" id="UP000676325"/>
    </source>
</evidence>
<keyword evidence="13" id="KW-1185">Reference proteome</keyword>
<organism evidence="12 13">
    <name type="scientific">Actinospica acidithermotolerans</name>
    <dbReference type="NCBI Taxonomy" id="2828514"/>
    <lineage>
        <taxon>Bacteria</taxon>
        <taxon>Bacillati</taxon>
        <taxon>Actinomycetota</taxon>
        <taxon>Actinomycetes</taxon>
        <taxon>Catenulisporales</taxon>
        <taxon>Actinospicaceae</taxon>
        <taxon>Actinospica</taxon>
    </lineage>
</organism>
<accession>A0A941EBK0</accession>
<dbReference type="GO" id="GO:0009231">
    <property type="term" value="P:riboflavin biosynthetic process"/>
    <property type="evidence" value="ECO:0007669"/>
    <property type="project" value="InterPro"/>
</dbReference>
<dbReference type="SUPFAM" id="SSF53927">
    <property type="entry name" value="Cytidine deaminase-like"/>
    <property type="match status" value="1"/>
</dbReference>
<comment type="catalytic activity">
    <reaction evidence="10">
        <text>2,5-diamino-6-hydroxy-4-(5-phosphoribosylamino)-pyrimidine + H2O + H(+) = 5-amino-6-(5-phospho-D-ribosylamino)uracil + NH4(+)</text>
        <dbReference type="Rhea" id="RHEA:21868"/>
        <dbReference type="ChEBI" id="CHEBI:15377"/>
        <dbReference type="ChEBI" id="CHEBI:15378"/>
        <dbReference type="ChEBI" id="CHEBI:28938"/>
        <dbReference type="ChEBI" id="CHEBI:58453"/>
        <dbReference type="ChEBI" id="CHEBI:58614"/>
        <dbReference type="EC" id="3.5.4.26"/>
    </reaction>
</comment>
<dbReference type="InterPro" id="IPR016193">
    <property type="entry name" value="Cytidine_deaminase-like"/>
</dbReference>
<comment type="pathway">
    <text evidence="2">Cofactor biosynthesis; riboflavin biosynthesis; 5-amino-6-(D-ribitylamino)uracil from GTP: step 2/4.</text>
</comment>
<evidence type="ECO:0000256" key="8">
    <source>
        <dbReference type="ARBA" id="ARBA00023002"/>
    </source>
</evidence>
<dbReference type="SUPFAM" id="SSF53597">
    <property type="entry name" value="Dihydrofolate reductase-like"/>
    <property type="match status" value="1"/>
</dbReference>
<reference evidence="12" key="1">
    <citation type="submission" date="2021-04" db="EMBL/GenBank/DDBJ databases">
        <title>Genome based classification of Actinospica acidithermotolerans sp. nov., an actinobacterium isolated from an Indonesian hot spring.</title>
        <authorList>
            <person name="Kusuma A.B."/>
            <person name="Putra K.E."/>
            <person name="Nafisah S."/>
            <person name="Loh J."/>
            <person name="Nouioui I."/>
            <person name="Goodfellow M."/>
        </authorList>
    </citation>
    <scope>NUCLEOTIDE SEQUENCE</scope>
    <source>
        <strain evidence="12">MGRD01-02</strain>
    </source>
</reference>
<comment type="function">
    <text evidence="1">Converts 2,5-diamino-6-(ribosylamino)-4(3h)-pyrimidinone 5'-phosphate into 5-amino-6-(ribosylamino)-2,4(1h,3h)-pyrimidinedione 5'-phosphate.</text>
</comment>
<dbReference type="Gene3D" id="3.40.430.10">
    <property type="entry name" value="Dihydrofolate Reductase, subunit A"/>
    <property type="match status" value="2"/>
</dbReference>
<feature type="domain" description="CMP/dCMP-type deaminase" evidence="11">
    <location>
        <begin position="209"/>
        <end position="341"/>
    </location>
</feature>
<dbReference type="EC" id="3.5.4.26" evidence="5"/>
<dbReference type="EMBL" id="JAGSOH010000034">
    <property type="protein sequence ID" value="MBR7827422.1"/>
    <property type="molecule type" value="Genomic_DNA"/>
</dbReference>
<sequence>MADSRPHVLLSFAASLDGFLDDASPNRLLLSNAADFDRVDAARAESDAILVGAGTIRADNPRLLVRSAERRAERTSLGLAPSPLRVVLGGSRGIDPAAAVLTEPGAETVVYEGRRSLPDVLGDLAERGVRRLMVEGGSAVLTEFLAADLADEIQVAHAPFLIGDAAAPRAFGLPGPAGFPQSPERRMLLAEYRSLGDVLYARYLVQRNDSDEELLGLTIELSRSCPPVLNAYAVGAIIVAEDGTILSTGYSREPLYGLGDPSKNHAEEVAIAKLDPADPRLRSATIYTSLEPCSPRASRPLSCTDHILAAGIPRVVLAYREPALLAVCDGAERLRAAGVEVVELPALAPAVREVNRKVLARG</sequence>
<evidence type="ECO:0000259" key="11">
    <source>
        <dbReference type="PROSITE" id="PS51747"/>
    </source>
</evidence>
<protein>
    <recommendedName>
        <fullName evidence="6">Riboflavin biosynthesis protein RibD</fullName>
        <ecNumber evidence="5">3.5.4.26</ecNumber>
    </recommendedName>
</protein>
<evidence type="ECO:0000256" key="4">
    <source>
        <dbReference type="ARBA" id="ARBA00007417"/>
    </source>
</evidence>
<evidence type="ECO:0000256" key="10">
    <source>
        <dbReference type="ARBA" id="ARBA00049886"/>
    </source>
</evidence>
<evidence type="ECO:0000256" key="1">
    <source>
        <dbReference type="ARBA" id="ARBA00002151"/>
    </source>
</evidence>
<dbReference type="PANTHER" id="PTHR38011">
    <property type="entry name" value="DIHYDROFOLATE REDUCTASE FAMILY PROTEIN (AFU_ORTHOLOGUE AFUA_8G06820)"/>
    <property type="match status" value="1"/>
</dbReference>
<gene>
    <name evidence="12" type="ORF">KDK95_13980</name>
</gene>
<dbReference type="PANTHER" id="PTHR38011:SF7">
    <property type="entry name" value="2,5-DIAMINO-6-RIBOSYLAMINO-4(3H)-PYRIMIDINONE 5'-PHOSPHATE REDUCTASE"/>
    <property type="match status" value="1"/>
</dbReference>
<keyword evidence="8" id="KW-0560">Oxidoreductase</keyword>